<dbReference type="PROSITE" id="PS50977">
    <property type="entry name" value="HTH_TETR_2"/>
    <property type="match status" value="1"/>
</dbReference>
<keyword evidence="1 2" id="KW-0238">DNA-binding</keyword>
<evidence type="ECO:0000313" key="6">
    <source>
        <dbReference type="Proteomes" id="UP000321261"/>
    </source>
</evidence>
<proteinExistence type="predicted"/>
<name>A0A561SXP4_9PSEU</name>
<evidence type="ECO:0000256" key="3">
    <source>
        <dbReference type="SAM" id="MobiDB-lite"/>
    </source>
</evidence>
<dbReference type="GO" id="GO:0000976">
    <property type="term" value="F:transcription cis-regulatory region binding"/>
    <property type="evidence" value="ECO:0007669"/>
    <property type="project" value="TreeGrafter"/>
</dbReference>
<dbReference type="AlphaFoldDB" id="A0A561SXP4"/>
<evidence type="ECO:0000256" key="2">
    <source>
        <dbReference type="PROSITE-ProRule" id="PRU00335"/>
    </source>
</evidence>
<dbReference type="SUPFAM" id="SSF46689">
    <property type="entry name" value="Homeodomain-like"/>
    <property type="match status" value="1"/>
</dbReference>
<dbReference type="InterPro" id="IPR001647">
    <property type="entry name" value="HTH_TetR"/>
</dbReference>
<dbReference type="RefSeq" id="WP_147258451.1">
    <property type="nucleotide sequence ID" value="NZ_VIWU01000001.1"/>
</dbReference>
<dbReference type="OrthoDB" id="4542210at2"/>
<dbReference type="GO" id="GO:0003700">
    <property type="term" value="F:DNA-binding transcription factor activity"/>
    <property type="evidence" value="ECO:0007669"/>
    <property type="project" value="TreeGrafter"/>
</dbReference>
<reference evidence="5 6" key="1">
    <citation type="submission" date="2019-06" db="EMBL/GenBank/DDBJ databases">
        <title>Sequencing the genomes of 1000 actinobacteria strains.</title>
        <authorList>
            <person name="Klenk H.-P."/>
        </authorList>
    </citation>
    <scope>NUCLEOTIDE SEQUENCE [LARGE SCALE GENOMIC DNA]</scope>
    <source>
        <strain evidence="5 6">DSM 45671</strain>
    </source>
</reference>
<dbReference type="PANTHER" id="PTHR30055:SF209">
    <property type="entry name" value="POSSIBLE TRANSCRIPTIONAL REGULATORY PROTEIN (PROBABLY TETR-FAMILY)"/>
    <property type="match status" value="1"/>
</dbReference>
<evidence type="ECO:0000256" key="1">
    <source>
        <dbReference type="ARBA" id="ARBA00023125"/>
    </source>
</evidence>
<dbReference type="InterPro" id="IPR009057">
    <property type="entry name" value="Homeodomain-like_sf"/>
</dbReference>
<dbReference type="PANTHER" id="PTHR30055">
    <property type="entry name" value="HTH-TYPE TRANSCRIPTIONAL REGULATOR RUTR"/>
    <property type="match status" value="1"/>
</dbReference>
<organism evidence="5 6">
    <name type="scientific">Pseudonocardia hierapolitana</name>
    <dbReference type="NCBI Taxonomy" id="1128676"/>
    <lineage>
        <taxon>Bacteria</taxon>
        <taxon>Bacillati</taxon>
        <taxon>Actinomycetota</taxon>
        <taxon>Actinomycetes</taxon>
        <taxon>Pseudonocardiales</taxon>
        <taxon>Pseudonocardiaceae</taxon>
        <taxon>Pseudonocardia</taxon>
    </lineage>
</organism>
<dbReference type="Proteomes" id="UP000321261">
    <property type="component" value="Unassembled WGS sequence"/>
</dbReference>
<comment type="caution">
    <text evidence="5">The sequence shown here is derived from an EMBL/GenBank/DDBJ whole genome shotgun (WGS) entry which is preliminary data.</text>
</comment>
<evidence type="ECO:0000259" key="4">
    <source>
        <dbReference type="PROSITE" id="PS50977"/>
    </source>
</evidence>
<evidence type="ECO:0000313" key="5">
    <source>
        <dbReference type="EMBL" id="TWF79624.1"/>
    </source>
</evidence>
<sequence>MATTAARRTLLPVVGQPPPERADAARNRRALLAAAHAIMVESGIDGLTMDRVAAEAGVGVGTVYRRFGDLGGLAFALLDDEEREFQRAYLSGPPPLGPGAPAAARIRAFLHAMVDRMENAGELHSLAESRARSARYVSGAYRTARTHLVALLREVHQHDAAYCADALLALVGANLVLHQRRELGFSQARVKAGLDTVLDALLARGACPGVPN</sequence>
<feature type="region of interest" description="Disordered" evidence="3">
    <location>
        <begin position="1"/>
        <end position="21"/>
    </location>
</feature>
<dbReference type="InterPro" id="IPR050109">
    <property type="entry name" value="HTH-type_TetR-like_transc_reg"/>
</dbReference>
<protein>
    <submittedName>
        <fullName evidence="5">TetR family transcriptional regulator</fullName>
    </submittedName>
</protein>
<keyword evidence="6" id="KW-1185">Reference proteome</keyword>
<dbReference type="Gene3D" id="1.10.357.10">
    <property type="entry name" value="Tetracycline Repressor, domain 2"/>
    <property type="match status" value="1"/>
</dbReference>
<gene>
    <name evidence="5" type="ORF">FHX44_115558</name>
</gene>
<feature type="DNA-binding region" description="H-T-H motif" evidence="2">
    <location>
        <begin position="48"/>
        <end position="67"/>
    </location>
</feature>
<dbReference type="Pfam" id="PF00440">
    <property type="entry name" value="TetR_N"/>
    <property type="match status" value="1"/>
</dbReference>
<feature type="domain" description="HTH tetR-type" evidence="4">
    <location>
        <begin position="25"/>
        <end position="85"/>
    </location>
</feature>
<accession>A0A561SXP4</accession>
<dbReference type="EMBL" id="VIWU01000001">
    <property type="protein sequence ID" value="TWF79624.1"/>
    <property type="molecule type" value="Genomic_DNA"/>
</dbReference>